<dbReference type="EMBL" id="LIXZ01000018">
    <property type="protein sequence ID" value="KPL58228.1"/>
    <property type="molecule type" value="Genomic_DNA"/>
</dbReference>
<evidence type="ECO:0000313" key="2">
    <source>
        <dbReference type="Proteomes" id="UP000050398"/>
    </source>
</evidence>
<proteinExistence type="predicted"/>
<accession>A0A0P6WBJ0</accession>
<sequence length="155" mass="18497">MFFKKKPQEKEADYCVAIFVDEQTEEGVYERLSDQLFYEVDNIGVISEATLSDKMIEPLQEKFPDAEIKAVSFAVLKIDRDRIQEETKIMESKYKWRKFFDAIPLTEYLKVEDEAMYDFRNTLLFTHHIEEVIEYMKGIEMTEQHDEKHNIHING</sequence>
<comment type="caution">
    <text evidence="1">The sequence shown here is derived from an EMBL/GenBank/DDBJ whole genome shotgun (WGS) entry which is preliminary data.</text>
</comment>
<dbReference type="Proteomes" id="UP000050398">
    <property type="component" value="Unassembled WGS sequence"/>
</dbReference>
<dbReference type="OrthoDB" id="2437079at2"/>
<dbReference type="AlphaFoldDB" id="A0A0P6WBJ0"/>
<gene>
    <name evidence="1" type="ORF">AM506_18095</name>
</gene>
<name>A0A0P6WBJ0_9BACI</name>
<evidence type="ECO:0000313" key="1">
    <source>
        <dbReference type="EMBL" id="KPL58228.1"/>
    </source>
</evidence>
<reference evidence="1 2" key="1">
    <citation type="submission" date="2015-08" db="EMBL/GenBank/DDBJ databases">
        <title>Draft Genome Sequence of Bacillus vietnamensis UCD-SED5.</title>
        <authorList>
            <person name="Lee R.D."/>
            <person name="Jospin G."/>
            <person name="Lang J.M."/>
            <person name="Coil D.A."/>
            <person name="Eisen J.A."/>
        </authorList>
    </citation>
    <scope>NUCLEOTIDE SEQUENCE [LARGE SCALE GENOMIC DNA]</scope>
    <source>
        <strain evidence="1 2">UCD-SED5</strain>
    </source>
</reference>
<protein>
    <submittedName>
        <fullName evidence="1">Uncharacterized protein</fullName>
    </submittedName>
</protein>
<dbReference type="PATRIC" id="fig|218284.4.peg.1840"/>
<organism evidence="1 2">
    <name type="scientific">Rossellomorea vietnamensis</name>
    <dbReference type="NCBI Taxonomy" id="218284"/>
    <lineage>
        <taxon>Bacteria</taxon>
        <taxon>Bacillati</taxon>
        <taxon>Bacillota</taxon>
        <taxon>Bacilli</taxon>
        <taxon>Bacillales</taxon>
        <taxon>Bacillaceae</taxon>
        <taxon>Rossellomorea</taxon>
    </lineage>
</organism>
<dbReference type="RefSeq" id="WP_060674048.1">
    <property type="nucleotide sequence ID" value="NZ_LIXZ01000018.1"/>
</dbReference>